<proteinExistence type="predicted"/>
<accession>A0ABR3JRK0</accession>
<keyword evidence="1" id="KW-1133">Transmembrane helix</keyword>
<comment type="caution">
    <text evidence="2">The sequence shown here is derived from an EMBL/GenBank/DDBJ whole genome shotgun (WGS) entry which is preliminary data.</text>
</comment>
<keyword evidence="1" id="KW-0472">Membrane</keyword>
<reference evidence="3" key="1">
    <citation type="submission" date="2024-06" db="EMBL/GenBank/DDBJ databases">
        <title>Multi-omics analyses provide insights into the biosynthesis of the anticancer antibiotic pleurotin in Hohenbuehelia grisea.</title>
        <authorList>
            <person name="Weaver J.A."/>
            <person name="Alberti F."/>
        </authorList>
    </citation>
    <scope>NUCLEOTIDE SEQUENCE [LARGE SCALE GENOMIC DNA]</scope>
    <source>
        <strain evidence="3">T-177</strain>
    </source>
</reference>
<feature type="transmembrane region" description="Helical" evidence="1">
    <location>
        <begin position="180"/>
        <end position="200"/>
    </location>
</feature>
<evidence type="ECO:0000256" key="1">
    <source>
        <dbReference type="SAM" id="Phobius"/>
    </source>
</evidence>
<evidence type="ECO:0000313" key="3">
    <source>
        <dbReference type="Proteomes" id="UP001556367"/>
    </source>
</evidence>
<sequence length="473" mass="52242">MQLPLQDSSFNLDVTGIAGFFGGEEAISAMASVHIYRGRRWLGWYNSPGSYTIGKKYGQLAKSRLWDGLYPGVNVDPAVMLELDGQTGPKYEGLASGTIIKRTSHLGYLFARYCRQQRPSTVVKGRTTTPSGVTIVHLTKAPERELRPSLPSTFTPLIALVAIGANLATCVIAGVYAQWYAFSMILLGMLCNGFSCFVIGSGKLIFKHPIPPPAAPKGDGFLMDDDQVIVVKGPEGAVNSITRGQFLLHYRSESEYHDIGISSAALTIQFLLQLFLIPQSGLFGQILFLVSLAVSYAYNAFLSSIDKEKSQQHILLRIMEPDGKLAMQKFVLPNRTSMTVFVMLTALPMEMLTHPDESQRDRPRAVLDSFIPNSTPVWDVWKHVVLEDVQRVFQKGGLRVGELPVDFSEQMFMASEGDQAALDGDERRLLSVLLRDARDGFNGFLEGVKNSHRMVDTGAPELNMEVDEEEVKA</sequence>
<gene>
    <name evidence="2" type="ORF">HGRIS_000628</name>
</gene>
<dbReference type="EMBL" id="JASNQZ010000004">
    <property type="protein sequence ID" value="KAL0958488.1"/>
    <property type="molecule type" value="Genomic_DNA"/>
</dbReference>
<protein>
    <submittedName>
        <fullName evidence="2">Uncharacterized protein</fullName>
    </submittedName>
</protein>
<organism evidence="2 3">
    <name type="scientific">Hohenbuehelia grisea</name>
    <dbReference type="NCBI Taxonomy" id="104357"/>
    <lineage>
        <taxon>Eukaryota</taxon>
        <taxon>Fungi</taxon>
        <taxon>Dikarya</taxon>
        <taxon>Basidiomycota</taxon>
        <taxon>Agaricomycotina</taxon>
        <taxon>Agaricomycetes</taxon>
        <taxon>Agaricomycetidae</taxon>
        <taxon>Agaricales</taxon>
        <taxon>Pleurotineae</taxon>
        <taxon>Pleurotaceae</taxon>
        <taxon>Hohenbuehelia</taxon>
    </lineage>
</organism>
<keyword evidence="1" id="KW-0812">Transmembrane</keyword>
<feature type="transmembrane region" description="Helical" evidence="1">
    <location>
        <begin position="154"/>
        <end position="174"/>
    </location>
</feature>
<feature type="transmembrane region" description="Helical" evidence="1">
    <location>
        <begin position="282"/>
        <end position="302"/>
    </location>
</feature>
<name>A0ABR3JRK0_9AGAR</name>
<keyword evidence="3" id="KW-1185">Reference proteome</keyword>
<dbReference type="Proteomes" id="UP001556367">
    <property type="component" value="Unassembled WGS sequence"/>
</dbReference>
<evidence type="ECO:0000313" key="2">
    <source>
        <dbReference type="EMBL" id="KAL0958488.1"/>
    </source>
</evidence>